<protein>
    <submittedName>
        <fullName evidence="1">Uncharacterized protein</fullName>
    </submittedName>
</protein>
<dbReference type="AlphaFoldDB" id="A0A0B6YPI9"/>
<reference evidence="1" key="1">
    <citation type="submission" date="2014-12" db="EMBL/GenBank/DDBJ databases">
        <title>Insight into the proteome of Arion vulgaris.</title>
        <authorList>
            <person name="Aradska J."/>
            <person name="Bulat T."/>
            <person name="Smidak R."/>
            <person name="Sarate P."/>
            <person name="Gangsoo J."/>
            <person name="Sialana F."/>
            <person name="Bilban M."/>
            <person name="Lubec G."/>
        </authorList>
    </citation>
    <scope>NUCLEOTIDE SEQUENCE</scope>
    <source>
        <tissue evidence="1">Skin</tissue>
    </source>
</reference>
<sequence length="83" mass="9659">MDKIQPNLKTRYDKLKRLLPQLSRNMINVLFVLESDICSCLRMKCELYMLVIFSYKKHRTTCNMYNISTLVSTNSCESGCVAV</sequence>
<organism evidence="1">
    <name type="scientific">Arion vulgaris</name>
    <dbReference type="NCBI Taxonomy" id="1028688"/>
    <lineage>
        <taxon>Eukaryota</taxon>
        <taxon>Metazoa</taxon>
        <taxon>Spiralia</taxon>
        <taxon>Lophotrochozoa</taxon>
        <taxon>Mollusca</taxon>
        <taxon>Gastropoda</taxon>
        <taxon>Heterobranchia</taxon>
        <taxon>Euthyneura</taxon>
        <taxon>Panpulmonata</taxon>
        <taxon>Eupulmonata</taxon>
        <taxon>Stylommatophora</taxon>
        <taxon>Helicina</taxon>
        <taxon>Arionoidea</taxon>
        <taxon>Arionidae</taxon>
        <taxon>Arion</taxon>
    </lineage>
</organism>
<name>A0A0B6YPI9_9EUPU</name>
<evidence type="ECO:0000313" key="1">
    <source>
        <dbReference type="EMBL" id="CEK58179.1"/>
    </source>
</evidence>
<gene>
    <name evidence="1" type="primary">ORF32238</name>
</gene>
<proteinExistence type="predicted"/>
<dbReference type="EMBL" id="HACG01011314">
    <property type="protein sequence ID" value="CEK58179.1"/>
    <property type="molecule type" value="Transcribed_RNA"/>
</dbReference>
<accession>A0A0B6YPI9</accession>